<evidence type="ECO:0000313" key="3">
    <source>
        <dbReference type="Proteomes" id="UP000019254"/>
    </source>
</evidence>
<dbReference type="InterPro" id="IPR036390">
    <property type="entry name" value="WH_DNA-bd_sf"/>
</dbReference>
<dbReference type="SUPFAM" id="SSF46785">
    <property type="entry name" value="Winged helix' DNA-binding domain"/>
    <property type="match status" value="1"/>
</dbReference>
<organism evidence="2 3">
    <name type="scientific">Listeria cornellensis FSL F6-0969</name>
    <dbReference type="NCBI Taxonomy" id="1265820"/>
    <lineage>
        <taxon>Bacteria</taxon>
        <taxon>Bacillati</taxon>
        <taxon>Bacillota</taxon>
        <taxon>Bacilli</taxon>
        <taxon>Bacillales</taxon>
        <taxon>Listeriaceae</taxon>
        <taxon>Listeria</taxon>
    </lineage>
</organism>
<protein>
    <submittedName>
        <fullName evidence="2">Bifunctional protein BirA</fullName>
    </submittedName>
</protein>
<reference evidence="2 3" key="1">
    <citation type="journal article" date="2014" name="Int. J. Syst. Evol. Microbiol.">
        <title>Listeria floridensis sp. nov., Listeria aquatica sp. nov., Listeria cornellensis sp. nov., Listeria riparia sp. nov. and Listeria grandensis sp. nov., from agricultural and natural environments.</title>
        <authorList>
            <person name="den Bakker H.C."/>
            <person name="Warchocki S."/>
            <person name="Wright E.M."/>
            <person name="Allred A.F."/>
            <person name="Ahlstrom C."/>
            <person name="Manuel C.S."/>
            <person name="Stasiewicz M.J."/>
            <person name="Burrell A."/>
            <person name="Roof S."/>
            <person name="Strawn L."/>
            <person name="Fortes E.D."/>
            <person name="Nightingale K.K."/>
            <person name="Kephart D."/>
            <person name="Wiedmann M."/>
        </authorList>
    </citation>
    <scope>NUCLEOTIDE SEQUENCE [LARGE SCALE GENOMIC DNA]</scope>
    <source>
        <strain evidence="3">FSL F6-969</strain>
    </source>
</reference>
<dbReference type="PATRIC" id="fig|1265820.5.peg.1247"/>
<feature type="domain" description="Helix-turn-helix type 11" evidence="1">
    <location>
        <begin position="6"/>
        <end position="48"/>
    </location>
</feature>
<dbReference type="EMBL" id="AODE01000013">
    <property type="protein sequence ID" value="EUJ31098.1"/>
    <property type="molecule type" value="Genomic_DNA"/>
</dbReference>
<dbReference type="Proteomes" id="UP000019254">
    <property type="component" value="Unassembled WGS sequence"/>
</dbReference>
<proteinExistence type="predicted"/>
<dbReference type="InterPro" id="IPR013196">
    <property type="entry name" value="HTH_11"/>
</dbReference>
<dbReference type="AlphaFoldDB" id="W7CE77"/>
<sequence>MLSTNRRKLLDVFRAADGGLVSGQEIADALNCSRTAVWKQIEELKKSGL</sequence>
<evidence type="ECO:0000259" key="1">
    <source>
        <dbReference type="Pfam" id="PF08279"/>
    </source>
</evidence>
<dbReference type="Pfam" id="PF08279">
    <property type="entry name" value="HTH_11"/>
    <property type="match status" value="1"/>
</dbReference>
<evidence type="ECO:0000313" key="2">
    <source>
        <dbReference type="EMBL" id="EUJ31098.1"/>
    </source>
</evidence>
<keyword evidence="3" id="KW-1185">Reference proteome</keyword>
<comment type="caution">
    <text evidence="2">The sequence shown here is derived from an EMBL/GenBank/DDBJ whole genome shotgun (WGS) entry which is preliminary data.</text>
</comment>
<gene>
    <name evidence="2" type="ORF">PCORN_06360</name>
</gene>
<dbReference type="STRING" id="1265820.PCORN_06360"/>
<dbReference type="InterPro" id="IPR036388">
    <property type="entry name" value="WH-like_DNA-bd_sf"/>
</dbReference>
<accession>W7CE77</accession>
<dbReference type="Gene3D" id="1.10.10.10">
    <property type="entry name" value="Winged helix-like DNA-binding domain superfamily/Winged helix DNA-binding domain"/>
    <property type="match status" value="1"/>
</dbReference>
<name>W7CE77_9LIST</name>